<dbReference type="InterPro" id="IPR050274">
    <property type="entry name" value="Nuclear_hormone_rcpt_NR2"/>
</dbReference>
<keyword evidence="15" id="KW-1185">Reference proteome</keyword>
<sequence>MTWFQAGGVGLGTSVVTAVDDLFLSASPFGRVRMATVGSGHDKLPPGTNCAVCNDLATGNHYNVASCSGCKTFFRRAVVNNRAFACIGDGNCFVSKDVRCACRHCRFKKCLEVGMSPSAIQNDRDRIGYTKRTRRKVKESNNGITATPSPDRGFSPFVGGSGSGSGSTHGFDCDGSPFPDGEGDSPHAKGSEPLLERLAQLENNFSLLLSRGHVEPYATLDDALSAPSRFSLPINVKITDPIATPTNSAEQCQMPFWRSRIIALYIDWAKTFSAFRKLPYADKIALITNHASSYMIMCEAFRTPEHKEDCPEMATNTNTLHLKKEPLDIDEPMPMSSTVPENGGNNGDYAFPASVHTFFDPELIREGNSCLHTGVRSLVDVPPTVHYPTVGGLSGLTPVMAIMIDYVMKPFRKLKITTTEFATLQAIMFFDPDTEGLDAASQRNVTIEQKKFLNALYNHICTCYDPMEASERYSAILLRIPTIRKVAAKKNESLQIIDMFNLFTLNTLVKETTLGIRQQQPQPSLEQN</sequence>
<evidence type="ECO:0000256" key="10">
    <source>
        <dbReference type="ARBA" id="ARBA00023242"/>
    </source>
</evidence>
<dbReference type="GO" id="GO:0000978">
    <property type="term" value="F:RNA polymerase II cis-regulatory region sequence-specific DNA binding"/>
    <property type="evidence" value="ECO:0007669"/>
    <property type="project" value="InterPro"/>
</dbReference>
<dbReference type="GO" id="GO:0005634">
    <property type="term" value="C:nucleus"/>
    <property type="evidence" value="ECO:0007669"/>
    <property type="project" value="UniProtKB-SubCell"/>
</dbReference>
<evidence type="ECO:0000256" key="8">
    <source>
        <dbReference type="ARBA" id="ARBA00023163"/>
    </source>
</evidence>
<dbReference type="SMART" id="SM00430">
    <property type="entry name" value="HOLI"/>
    <property type="match status" value="1"/>
</dbReference>
<dbReference type="Gene3D" id="3.30.50.10">
    <property type="entry name" value="Erythroid Transcription Factor GATA-1, subunit A"/>
    <property type="match status" value="1"/>
</dbReference>
<keyword evidence="3 11" id="KW-0479">Metal-binding</keyword>
<dbReference type="AlphaFoldDB" id="A0A7E4ZVI8"/>
<dbReference type="Proteomes" id="UP000492821">
    <property type="component" value="Unassembled WGS sequence"/>
</dbReference>
<evidence type="ECO:0000259" key="13">
    <source>
        <dbReference type="PROSITE" id="PS51030"/>
    </source>
</evidence>
<proteinExistence type="inferred from homology"/>
<keyword evidence="10 11" id="KW-0539">Nucleus</keyword>
<dbReference type="SUPFAM" id="SSF48508">
    <property type="entry name" value="Nuclear receptor ligand-binding domain"/>
    <property type="match status" value="1"/>
</dbReference>
<reference evidence="15" key="1">
    <citation type="journal article" date="2013" name="Genetics">
        <title>The draft genome and transcriptome of Panagrellus redivivus are shaped by the harsh demands of a free-living lifestyle.</title>
        <authorList>
            <person name="Srinivasan J."/>
            <person name="Dillman A.R."/>
            <person name="Macchietto M.G."/>
            <person name="Heikkinen L."/>
            <person name="Lakso M."/>
            <person name="Fracchia K.M."/>
            <person name="Antoshechkin I."/>
            <person name="Mortazavi A."/>
            <person name="Wong G."/>
            <person name="Sternberg P.W."/>
        </authorList>
    </citation>
    <scope>NUCLEOTIDE SEQUENCE [LARGE SCALE GENOMIC DNA]</scope>
    <source>
        <strain evidence="15">MT8872</strain>
    </source>
</reference>
<comment type="similarity">
    <text evidence="2 11">Belongs to the nuclear hormone receptor family.</text>
</comment>
<dbReference type="CDD" id="cd06157">
    <property type="entry name" value="NR_LBD"/>
    <property type="match status" value="1"/>
</dbReference>
<dbReference type="FunFam" id="3.30.50.10:FF:000030">
    <property type="entry name" value="Nuclear Hormone Receptor family"/>
    <property type="match status" value="1"/>
</dbReference>
<evidence type="ECO:0000256" key="9">
    <source>
        <dbReference type="ARBA" id="ARBA00023170"/>
    </source>
</evidence>
<organism evidence="15 16">
    <name type="scientific">Panagrellus redivivus</name>
    <name type="common">Microworm</name>
    <dbReference type="NCBI Taxonomy" id="6233"/>
    <lineage>
        <taxon>Eukaryota</taxon>
        <taxon>Metazoa</taxon>
        <taxon>Ecdysozoa</taxon>
        <taxon>Nematoda</taxon>
        <taxon>Chromadorea</taxon>
        <taxon>Rhabditida</taxon>
        <taxon>Tylenchina</taxon>
        <taxon>Panagrolaimomorpha</taxon>
        <taxon>Panagrolaimoidea</taxon>
        <taxon>Panagrolaimidae</taxon>
        <taxon>Panagrellus</taxon>
    </lineage>
</organism>
<evidence type="ECO:0000256" key="11">
    <source>
        <dbReference type="RuleBase" id="RU004334"/>
    </source>
</evidence>
<dbReference type="InterPro" id="IPR001628">
    <property type="entry name" value="Znf_hrmn_rcpt"/>
</dbReference>
<dbReference type="InterPro" id="IPR049636">
    <property type="entry name" value="HNF4-like_DBD"/>
</dbReference>
<dbReference type="InterPro" id="IPR013088">
    <property type="entry name" value="Znf_NHR/GATA"/>
</dbReference>
<dbReference type="WBParaSite" id="Pan_g20148.t1">
    <property type="protein sequence ID" value="Pan_g20148.t1"/>
    <property type="gene ID" value="Pan_g20148"/>
</dbReference>
<dbReference type="GO" id="GO:0003700">
    <property type="term" value="F:DNA-binding transcription factor activity"/>
    <property type="evidence" value="ECO:0007669"/>
    <property type="project" value="InterPro"/>
</dbReference>
<keyword evidence="9 11" id="KW-0675">Receptor</keyword>
<evidence type="ECO:0000256" key="2">
    <source>
        <dbReference type="ARBA" id="ARBA00005993"/>
    </source>
</evidence>
<evidence type="ECO:0000256" key="1">
    <source>
        <dbReference type="ARBA" id="ARBA00004123"/>
    </source>
</evidence>
<dbReference type="PRINTS" id="PR00047">
    <property type="entry name" value="STROIDFINGER"/>
</dbReference>
<dbReference type="PROSITE" id="PS51843">
    <property type="entry name" value="NR_LBD"/>
    <property type="match status" value="1"/>
</dbReference>
<evidence type="ECO:0000256" key="6">
    <source>
        <dbReference type="ARBA" id="ARBA00023015"/>
    </source>
</evidence>
<evidence type="ECO:0000256" key="4">
    <source>
        <dbReference type="ARBA" id="ARBA00022771"/>
    </source>
</evidence>
<reference evidence="16" key="2">
    <citation type="submission" date="2020-10" db="UniProtKB">
        <authorList>
            <consortium name="WormBaseParasite"/>
        </authorList>
    </citation>
    <scope>IDENTIFICATION</scope>
</reference>
<evidence type="ECO:0000256" key="3">
    <source>
        <dbReference type="ARBA" id="ARBA00022723"/>
    </source>
</evidence>
<comment type="subcellular location">
    <subcellularLocation>
        <location evidence="1 11">Nucleus</location>
    </subcellularLocation>
</comment>
<evidence type="ECO:0000313" key="16">
    <source>
        <dbReference type="WBParaSite" id="Pan_g20148.t1"/>
    </source>
</evidence>
<keyword evidence="7 11" id="KW-0238">DNA-binding</keyword>
<dbReference type="InterPro" id="IPR000536">
    <property type="entry name" value="Nucl_hrmn_rcpt_lig-bd"/>
</dbReference>
<evidence type="ECO:0000313" key="15">
    <source>
        <dbReference type="Proteomes" id="UP000492821"/>
    </source>
</evidence>
<feature type="region of interest" description="Disordered" evidence="12">
    <location>
        <begin position="129"/>
        <end position="190"/>
    </location>
</feature>
<dbReference type="SMART" id="SM00399">
    <property type="entry name" value="ZnF_C4"/>
    <property type="match status" value="1"/>
</dbReference>
<dbReference type="Pfam" id="PF00104">
    <property type="entry name" value="Hormone_recep"/>
    <property type="match status" value="2"/>
</dbReference>
<name>A0A7E4ZVI8_PANRE</name>
<dbReference type="GO" id="GO:0008270">
    <property type="term" value="F:zinc ion binding"/>
    <property type="evidence" value="ECO:0007669"/>
    <property type="project" value="UniProtKB-KW"/>
</dbReference>
<evidence type="ECO:0000256" key="12">
    <source>
        <dbReference type="SAM" id="MobiDB-lite"/>
    </source>
</evidence>
<feature type="domain" description="Nuclear receptor" evidence="13">
    <location>
        <begin position="47"/>
        <end position="122"/>
    </location>
</feature>
<dbReference type="SUPFAM" id="SSF57716">
    <property type="entry name" value="Glucocorticoid receptor-like (DNA-binding domain)"/>
    <property type="match status" value="1"/>
</dbReference>
<evidence type="ECO:0000256" key="5">
    <source>
        <dbReference type="ARBA" id="ARBA00022833"/>
    </source>
</evidence>
<protein>
    <submittedName>
        <fullName evidence="16">Nuclear receptor domain-containing protein</fullName>
    </submittedName>
</protein>
<dbReference type="PRINTS" id="PR00398">
    <property type="entry name" value="STRDHORMONER"/>
</dbReference>
<dbReference type="Pfam" id="PF00105">
    <property type="entry name" value="zf-C4"/>
    <property type="match status" value="1"/>
</dbReference>
<evidence type="ECO:0000256" key="7">
    <source>
        <dbReference type="ARBA" id="ARBA00023125"/>
    </source>
</evidence>
<dbReference type="Gene3D" id="1.10.565.10">
    <property type="entry name" value="Retinoid X Receptor"/>
    <property type="match status" value="1"/>
</dbReference>
<dbReference type="PROSITE" id="PS51030">
    <property type="entry name" value="NUCLEAR_REC_DBD_2"/>
    <property type="match status" value="1"/>
</dbReference>
<dbReference type="InterPro" id="IPR035500">
    <property type="entry name" value="NHR-like_dom_sf"/>
</dbReference>
<dbReference type="InterPro" id="IPR001723">
    <property type="entry name" value="Nuclear_hrmn_rcpt"/>
</dbReference>
<accession>A0A7E4ZVI8</accession>
<feature type="domain" description="NR LBD" evidence="14">
    <location>
        <begin position="219"/>
        <end position="516"/>
    </location>
</feature>
<keyword evidence="4 11" id="KW-0863">Zinc-finger</keyword>
<keyword evidence="5 11" id="KW-0862">Zinc</keyword>
<dbReference type="PROSITE" id="PS00031">
    <property type="entry name" value="NUCLEAR_REC_DBD_1"/>
    <property type="match status" value="1"/>
</dbReference>
<keyword evidence="8 11" id="KW-0804">Transcription</keyword>
<evidence type="ECO:0000259" key="14">
    <source>
        <dbReference type="PROSITE" id="PS51843"/>
    </source>
</evidence>
<dbReference type="PANTHER" id="PTHR24083">
    <property type="entry name" value="NUCLEAR HORMONE RECEPTOR"/>
    <property type="match status" value="1"/>
</dbReference>
<dbReference type="CDD" id="cd06960">
    <property type="entry name" value="NR_DBD_HNF4A"/>
    <property type="match status" value="1"/>
</dbReference>
<keyword evidence="6 11" id="KW-0805">Transcription regulation</keyword>